<gene>
    <name evidence="8" type="ORF">DCF25_15510</name>
</gene>
<dbReference type="CDD" id="cd00165">
    <property type="entry name" value="S4"/>
    <property type="match status" value="1"/>
</dbReference>
<evidence type="ECO:0000256" key="6">
    <source>
        <dbReference type="RuleBase" id="RU362028"/>
    </source>
</evidence>
<dbReference type="Proteomes" id="UP000249354">
    <property type="component" value="Unassembled WGS sequence"/>
</dbReference>
<dbReference type="GO" id="GO:0000455">
    <property type="term" value="P:enzyme-directed rRNA pseudouridine synthesis"/>
    <property type="evidence" value="ECO:0007669"/>
    <property type="project" value="TreeGrafter"/>
</dbReference>
<dbReference type="GO" id="GO:0003723">
    <property type="term" value="F:RNA binding"/>
    <property type="evidence" value="ECO:0007669"/>
    <property type="project" value="UniProtKB-KW"/>
</dbReference>
<organism evidence="8 9">
    <name type="scientific">Leptolyngbya foveolarum</name>
    <dbReference type="NCBI Taxonomy" id="47253"/>
    <lineage>
        <taxon>Bacteria</taxon>
        <taxon>Bacillati</taxon>
        <taxon>Cyanobacteriota</taxon>
        <taxon>Cyanophyceae</taxon>
        <taxon>Leptolyngbyales</taxon>
        <taxon>Leptolyngbyaceae</taxon>
        <taxon>Leptolyngbya group</taxon>
        <taxon>Leptolyngbya</taxon>
    </lineage>
</organism>
<dbReference type="InterPro" id="IPR036986">
    <property type="entry name" value="S4_RNA-bd_sf"/>
</dbReference>
<comment type="function">
    <text evidence="6">Responsible for synthesis of pseudouridine from uracil.</text>
</comment>
<dbReference type="InterPro" id="IPR002942">
    <property type="entry name" value="S4_RNA-bd"/>
</dbReference>
<dbReference type="InterPro" id="IPR006145">
    <property type="entry name" value="PsdUridine_synth_RsuA/RluA"/>
</dbReference>
<evidence type="ECO:0000256" key="3">
    <source>
        <dbReference type="ARBA" id="ARBA00023235"/>
    </source>
</evidence>
<dbReference type="InterPro" id="IPR006225">
    <property type="entry name" value="PsdUridine_synth_RluC/D"/>
</dbReference>
<evidence type="ECO:0000256" key="5">
    <source>
        <dbReference type="PROSITE-ProRule" id="PRU00182"/>
    </source>
</evidence>
<dbReference type="AlphaFoldDB" id="A0A2W4U1K3"/>
<keyword evidence="3 6" id="KW-0413">Isomerase</keyword>
<dbReference type="SUPFAM" id="SSF55120">
    <property type="entry name" value="Pseudouridine synthase"/>
    <property type="match status" value="1"/>
</dbReference>
<dbReference type="PROSITE" id="PS50889">
    <property type="entry name" value="S4"/>
    <property type="match status" value="1"/>
</dbReference>
<evidence type="ECO:0000313" key="8">
    <source>
        <dbReference type="EMBL" id="PZO13924.1"/>
    </source>
</evidence>
<dbReference type="CDD" id="cd02869">
    <property type="entry name" value="PseudoU_synth_RluA_like"/>
    <property type="match status" value="1"/>
</dbReference>
<dbReference type="Gene3D" id="3.30.2350.10">
    <property type="entry name" value="Pseudouridine synthase"/>
    <property type="match status" value="1"/>
</dbReference>
<dbReference type="EMBL" id="QBMC01000116">
    <property type="protein sequence ID" value="PZO13924.1"/>
    <property type="molecule type" value="Genomic_DNA"/>
</dbReference>
<dbReference type="PANTHER" id="PTHR21600">
    <property type="entry name" value="MITOCHONDRIAL RNA PSEUDOURIDINE SYNTHASE"/>
    <property type="match status" value="1"/>
</dbReference>
<evidence type="ECO:0000313" key="9">
    <source>
        <dbReference type="Proteomes" id="UP000249354"/>
    </source>
</evidence>
<dbReference type="InterPro" id="IPR050188">
    <property type="entry name" value="RluA_PseudoU_synthase"/>
</dbReference>
<protein>
    <recommendedName>
        <fullName evidence="6">Pseudouridine synthase</fullName>
        <ecNumber evidence="6">5.4.99.-</ecNumber>
    </recommendedName>
</protein>
<evidence type="ECO:0000256" key="2">
    <source>
        <dbReference type="ARBA" id="ARBA00010876"/>
    </source>
</evidence>
<reference evidence="9" key="1">
    <citation type="submission" date="2018-04" db="EMBL/GenBank/DDBJ databases">
        <authorList>
            <person name="Cornet L."/>
        </authorList>
    </citation>
    <scope>NUCLEOTIDE SEQUENCE [LARGE SCALE GENOMIC DNA]</scope>
</reference>
<evidence type="ECO:0000256" key="4">
    <source>
        <dbReference type="PIRSR" id="PIRSR606225-1"/>
    </source>
</evidence>
<dbReference type="SMART" id="SM00363">
    <property type="entry name" value="S4"/>
    <property type="match status" value="1"/>
</dbReference>
<name>A0A2W4U1K3_9CYAN</name>
<dbReference type="InterPro" id="IPR006224">
    <property type="entry name" value="PsdUridine_synth_RluA-like_CS"/>
</dbReference>
<dbReference type="SUPFAM" id="SSF55174">
    <property type="entry name" value="Alpha-L RNA-binding motif"/>
    <property type="match status" value="1"/>
</dbReference>
<dbReference type="Gene3D" id="3.10.290.10">
    <property type="entry name" value="RNA-binding S4 domain"/>
    <property type="match status" value="1"/>
</dbReference>
<evidence type="ECO:0000259" key="7">
    <source>
        <dbReference type="SMART" id="SM00363"/>
    </source>
</evidence>
<dbReference type="Pfam" id="PF00849">
    <property type="entry name" value="PseudoU_synth_2"/>
    <property type="match status" value="1"/>
</dbReference>
<proteinExistence type="inferred from homology"/>
<feature type="domain" description="RNA-binding S4" evidence="7">
    <location>
        <begin position="28"/>
        <end position="93"/>
    </location>
</feature>
<keyword evidence="5" id="KW-0694">RNA-binding</keyword>
<comment type="similarity">
    <text evidence="2 6">Belongs to the pseudouridine synthase RluA family.</text>
</comment>
<feature type="active site" evidence="4">
    <location>
        <position position="153"/>
    </location>
</feature>
<sequence>MIEFAPEVTIISEQTIERIAEAGQPLPERLDRWVAKQVGELSRARVQKLIEQGEVRLNGVVCDRKKEMVKVGDRILITVPEATPYELIPEDIPLNVLYEDDQLLIINKSAGMVVHPAPGHDSGTLVHALLAHCGDQLTGVGGVQRPGIVHRLDKNTTGAMVVAKTEMALHSLQGQIQAKTARREYLGLINGAPSEERGTVNQPVGRHPKHRKKMTILPVEQGGREAVTHWKVVERLGNYTLMHFQLETGRTHQIRVHSTHLGYPIVGDSEYGSGKSLGVKVPGQALHAFRLTLAHPVTGKLVMGEAPLPETMEKLILKMRSLLR</sequence>
<evidence type="ECO:0000256" key="1">
    <source>
        <dbReference type="ARBA" id="ARBA00000073"/>
    </source>
</evidence>
<accession>A0A2W4U1K3</accession>
<reference evidence="8 9" key="2">
    <citation type="submission" date="2018-06" db="EMBL/GenBank/DDBJ databases">
        <title>Metagenomic assembly of (sub)arctic Cyanobacteria and their associated microbiome from non-axenic cultures.</title>
        <authorList>
            <person name="Baurain D."/>
        </authorList>
    </citation>
    <scope>NUCLEOTIDE SEQUENCE [LARGE SCALE GENOMIC DNA]</scope>
    <source>
        <strain evidence="8">ULC129bin1</strain>
    </source>
</reference>
<dbReference type="NCBIfam" id="TIGR00005">
    <property type="entry name" value="rluA_subfam"/>
    <property type="match status" value="1"/>
</dbReference>
<dbReference type="EC" id="5.4.99.-" evidence="6"/>
<dbReference type="Pfam" id="PF01479">
    <property type="entry name" value="S4"/>
    <property type="match status" value="1"/>
</dbReference>
<comment type="caution">
    <text evidence="8">The sequence shown here is derived from an EMBL/GenBank/DDBJ whole genome shotgun (WGS) entry which is preliminary data.</text>
</comment>
<comment type="catalytic activity">
    <reaction evidence="1 6">
        <text>a uridine in RNA = a pseudouridine in RNA</text>
        <dbReference type="Rhea" id="RHEA:48348"/>
        <dbReference type="Rhea" id="RHEA-COMP:12068"/>
        <dbReference type="Rhea" id="RHEA-COMP:12069"/>
        <dbReference type="ChEBI" id="CHEBI:65314"/>
        <dbReference type="ChEBI" id="CHEBI:65315"/>
    </reaction>
</comment>
<dbReference type="PROSITE" id="PS01129">
    <property type="entry name" value="PSI_RLU"/>
    <property type="match status" value="1"/>
</dbReference>
<dbReference type="GO" id="GO:0120159">
    <property type="term" value="F:rRNA pseudouridine synthase activity"/>
    <property type="evidence" value="ECO:0007669"/>
    <property type="project" value="UniProtKB-ARBA"/>
</dbReference>
<dbReference type="InterPro" id="IPR020103">
    <property type="entry name" value="PsdUridine_synth_cat_dom_sf"/>
</dbReference>
<dbReference type="PANTHER" id="PTHR21600:SF44">
    <property type="entry name" value="RIBOSOMAL LARGE SUBUNIT PSEUDOURIDINE SYNTHASE D"/>
    <property type="match status" value="1"/>
</dbReference>